<gene>
    <name evidence="1" type="ORF">RHP49_07085</name>
</gene>
<organism evidence="1 2">
    <name type="scientific">Thalassobellus suaedae</name>
    <dbReference type="NCBI Taxonomy" id="3074124"/>
    <lineage>
        <taxon>Bacteria</taxon>
        <taxon>Pseudomonadati</taxon>
        <taxon>Bacteroidota</taxon>
        <taxon>Flavobacteriia</taxon>
        <taxon>Flavobacteriales</taxon>
        <taxon>Flavobacteriaceae</taxon>
        <taxon>Thalassobellus</taxon>
    </lineage>
</organism>
<dbReference type="EMBL" id="CP134536">
    <property type="protein sequence ID" value="WNH14011.1"/>
    <property type="molecule type" value="Genomic_DNA"/>
</dbReference>
<proteinExistence type="predicted"/>
<dbReference type="RefSeq" id="WP_415864005.1">
    <property type="nucleotide sequence ID" value="NZ_CP134536.1"/>
</dbReference>
<protein>
    <recommendedName>
        <fullName evidence="3">Lipocalin-like domain-containing protein</fullName>
    </recommendedName>
</protein>
<evidence type="ECO:0000313" key="1">
    <source>
        <dbReference type="EMBL" id="WNH14011.1"/>
    </source>
</evidence>
<accession>A0ABY9Y7H3</accession>
<name>A0ABY9Y7H3_9FLAO</name>
<evidence type="ECO:0008006" key="3">
    <source>
        <dbReference type="Google" id="ProtNLM"/>
    </source>
</evidence>
<reference evidence="1 2" key="1">
    <citation type="submission" date="2023-09" db="EMBL/GenBank/DDBJ databases">
        <title>Thalassobella suaedae gen. nov., sp. nov., a marine bacterium of the family Flavobacteriaceae isolated from a halophyte Suaeda japonica.</title>
        <authorList>
            <person name="Lee S.Y."/>
            <person name="Hwang C.Y."/>
        </authorList>
    </citation>
    <scope>NUCLEOTIDE SEQUENCE [LARGE SCALE GENOMIC DNA]</scope>
    <source>
        <strain evidence="1 2">HL-DH10</strain>
    </source>
</reference>
<sequence length="84" mass="9170">MHNTFDPAPLEGSWVFNAGESMTTTIDIVDATVENAIYGKVGRMISNAGGMPWQNVILIMTDNTIDVTTTKAIRADVYYVGETQ</sequence>
<dbReference type="Proteomes" id="UP001303407">
    <property type="component" value="Chromosome"/>
</dbReference>
<evidence type="ECO:0000313" key="2">
    <source>
        <dbReference type="Proteomes" id="UP001303407"/>
    </source>
</evidence>
<keyword evidence="2" id="KW-1185">Reference proteome</keyword>